<dbReference type="Pfam" id="PF00356">
    <property type="entry name" value="LacI"/>
    <property type="match status" value="1"/>
</dbReference>
<dbReference type="EMBL" id="CP002360">
    <property type="protein sequence ID" value="AEE97740.1"/>
    <property type="molecule type" value="Genomic_DNA"/>
</dbReference>
<dbReference type="InterPro" id="IPR028082">
    <property type="entry name" value="Peripla_BP_I"/>
</dbReference>
<evidence type="ECO:0000256" key="2">
    <source>
        <dbReference type="ARBA" id="ARBA00023125"/>
    </source>
</evidence>
<keyword evidence="6" id="KW-1185">Reference proteome</keyword>
<dbReference type="PANTHER" id="PTHR30146">
    <property type="entry name" value="LACI-RELATED TRANSCRIPTIONAL REPRESSOR"/>
    <property type="match status" value="1"/>
</dbReference>
<dbReference type="InterPro" id="IPR000843">
    <property type="entry name" value="HTH_LacI"/>
</dbReference>
<proteinExistence type="predicted"/>
<dbReference type="RefSeq" id="WP_013782163.1">
    <property type="nucleotide sequence ID" value="NC_015520.1"/>
</dbReference>
<dbReference type="PANTHER" id="PTHR30146:SF109">
    <property type="entry name" value="HTH-TYPE TRANSCRIPTIONAL REGULATOR GALS"/>
    <property type="match status" value="1"/>
</dbReference>
<dbReference type="KEGG" id="mas:Mahau_2595"/>
<dbReference type="GO" id="GO:0003700">
    <property type="term" value="F:DNA-binding transcription factor activity"/>
    <property type="evidence" value="ECO:0007669"/>
    <property type="project" value="TreeGrafter"/>
</dbReference>
<keyword evidence="2" id="KW-0238">DNA-binding</keyword>
<keyword evidence="1" id="KW-0805">Transcription regulation</keyword>
<dbReference type="GO" id="GO:0000976">
    <property type="term" value="F:transcription cis-regulatory region binding"/>
    <property type="evidence" value="ECO:0007669"/>
    <property type="project" value="TreeGrafter"/>
</dbReference>
<dbReference type="CDD" id="cd01392">
    <property type="entry name" value="HTH_LacI"/>
    <property type="match status" value="1"/>
</dbReference>
<dbReference type="PROSITE" id="PS50932">
    <property type="entry name" value="HTH_LACI_2"/>
    <property type="match status" value="1"/>
</dbReference>
<accession>F3ZY44</accession>
<dbReference type="HOGENOM" id="CLU_037628_6_2_9"/>
<reference evidence="6" key="1">
    <citation type="submission" date="2010-11" db="EMBL/GenBank/DDBJ databases">
        <title>The complete genome of Mahella australiensis DSM 15567.</title>
        <authorList>
            <consortium name="US DOE Joint Genome Institute (JGI-PGF)"/>
            <person name="Lucas S."/>
            <person name="Copeland A."/>
            <person name="Lapidus A."/>
            <person name="Bruce D."/>
            <person name="Goodwin L."/>
            <person name="Pitluck S."/>
            <person name="Kyrpides N."/>
            <person name="Mavromatis K."/>
            <person name="Pagani I."/>
            <person name="Ivanova N."/>
            <person name="Teshima H."/>
            <person name="Brettin T."/>
            <person name="Detter J.C."/>
            <person name="Han C."/>
            <person name="Tapia R."/>
            <person name="Land M."/>
            <person name="Hauser L."/>
            <person name="Markowitz V."/>
            <person name="Cheng J.-F."/>
            <person name="Hugenholtz P."/>
            <person name="Woyke T."/>
            <person name="Wu D."/>
            <person name="Spring S."/>
            <person name="Pukall R."/>
            <person name="Steenblock K."/>
            <person name="Schneider S."/>
            <person name="Klenk H.-P."/>
            <person name="Eisen J.A."/>
        </authorList>
    </citation>
    <scope>NUCLEOTIDE SEQUENCE [LARGE SCALE GENOMIC DNA]</scope>
    <source>
        <strain evidence="6">DSM 15567 / CIP 107919 / 50-1 BON</strain>
    </source>
</reference>
<dbReference type="SUPFAM" id="SSF53822">
    <property type="entry name" value="Periplasmic binding protein-like I"/>
    <property type="match status" value="1"/>
</dbReference>
<evidence type="ECO:0000256" key="1">
    <source>
        <dbReference type="ARBA" id="ARBA00023015"/>
    </source>
</evidence>
<protein>
    <submittedName>
        <fullName evidence="5">Transcriptional regulator, LacI family</fullName>
    </submittedName>
</protein>
<evidence type="ECO:0000259" key="4">
    <source>
        <dbReference type="PROSITE" id="PS50932"/>
    </source>
</evidence>
<feature type="domain" description="HTH lacI-type" evidence="4">
    <location>
        <begin position="1"/>
        <end position="55"/>
    </location>
</feature>
<dbReference type="AlphaFoldDB" id="F3ZY44"/>
<evidence type="ECO:0000313" key="5">
    <source>
        <dbReference type="EMBL" id="AEE97740.1"/>
    </source>
</evidence>
<organism evidence="5 6">
    <name type="scientific">Mahella australiensis (strain DSM 15567 / CIP 107919 / 50-1 BON)</name>
    <dbReference type="NCBI Taxonomy" id="697281"/>
    <lineage>
        <taxon>Bacteria</taxon>
        <taxon>Bacillati</taxon>
        <taxon>Bacillota</taxon>
        <taxon>Clostridia</taxon>
        <taxon>Thermoanaerobacterales</taxon>
        <taxon>Thermoanaerobacterales Family IV. Incertae Sedis</taxon>
        <taxon>Mahella</taxon>
    </lineage>
</organism>
<dbReference type="Pfam" id="PF13377">
    <property type="entry name" value="Peripla_BP_3"/>
    <property type="match status" value="1"/>
</dbReference>
<dbReference type="Gene3D" id="3.40.50.2300">
    <property type="match status" value="2"/>
</dbReference>
<dbReference type="SMART" id="SM00354">
    <property type="entry name" value="HTH_LACI"/>
    <property type="match status" value="1"/>
</dbReference>
<dbReference type="InterPro" id="IPR010982">
    <property type="entry name" value="Lambda_DNA-bd_dom_sf"/>
</dbReference>
<sequence length="346" mass="38869">MKVKEIAEKLNVSPATVSLVLNNKPGVSEKTRQRVLQAVAEAGYDTNILSKPALRDHKAMRFIIYKKHGHVVGDTPFFSALMEGIDLEARKKGYSAVISYINDDQNKNDILRLIKDHPLNGIIILATEMDCNDLQPFIDMPVPVVLLDSFCRDIPLDSVVINNVQGAYNATKHLIDKGHTDIGYLHSSVWINNFDERTDGFLKALSDHNIKFNKKNMFSLESTLDGAYRDMLEILQSNADLPTALFADNDIIAFGAIKALKEKGISIPDEVSIVGFDDMPFCNIIDPPLTTVRVYKQDIGRLAVRRLIEKIRYNSNIFVNIEVGTELVERQSVLDKTRKDNNRNGI</sequence>
<evidence type="ECO:0000256" key="3">
    <source>
        <dbReference type="ARBA" id="ARBA00023163"/>
    </source>
</evidence>
<reference evidence="5 6" key="2">
    <citation type="journal article" date="2011" name="Stand. Genomic Sci.">
        <title>Complete genome sequence of Mahella australiensis type strain (50-1 BON).</title>
        <authorList>
            <person name="Sikorski J."/>
            <person name="Teshima H."/>
            <person name="Nolan M."/>
            <person name="Lucas S."/>
            <person name="Hammon N."/>
            <person name="Deshpande S."/>
            <person name="Cheng J.F."/>
            <person name="Pitluck S."/>
            <person name="Liolios K."/>
            <person name="Pagani I."/>
            <person name="Ivanova N."/>
            <person name="Huntemann M."/>
            <person name="Mavromatis K."/>
            <person name="Ovchinikova G."/>
            <person name="Pati A."/>
            <person name="Tapia R."/>
            <person name="Han C."/>
            <person name="Goodwin L."/>
            <person name="Chen A."/>
            <person name="Palaniappan K."/>
            <person name="Land M."/>
            <person name="Hauser L."/>
            <person name="Ngatchou-Djao O.D."/>
            <person name="Rohde M."/>
            <person name="Pukall R."/>
            <person name="Spring S."/>
            <person name="Abt B."/>
            <person name="Goker M."/>
            <person name="Detter J.C."/>
            <person name="Woyke T."/>
            <person name="Bristow J."/>
            <person name="Markowitz V."/>
            <person name="Hugenholtz P."/>
            <person name="Eisen J.A."/>
            <person name="Kyrpides N.C."/>
            <person name="Klenk H.P."/>
            <person name="Lapidus A."/>
        </authorList>
    </citation>
    <scope>NUCLEOTIDE SEQUENCE [LARGE SCALE GENOMIC DNA]</scope>
    <source>
        <strain evidence="6">DSM 15567 / CIP 107919 / 50-1 BON</strain>
    </source>
</reference>
<dbReference type="Proteomes" id="UP000008457">
    <property type="component" value="Chromosome"/>
</dbReference>
<dbReference type="eggNOG" id="COG1609">
    <property type="taxonomic scope" value="Bacteria"/>
</dbReference>
<dbReference type="STRING" id="697281.Mahau_2595"/>
<dbReference type="Gene3D" id="1.10.260.40">
    <property type="entry name" value="lambda repressor-like DNA-binding domains"/>
    <property type="match status" value="1"/>
</dbReference>
<name>F3ZY44_MAHA5</name>
<evidence type="ECO:0000313" key="6">
    <source>
        <dbReference type="Proteomes" id="UP000008457"/>
    </source>
</evidence>
<dbReference type="InterPro" id="IPR046335">
    <property type="entry name" value="LacI/GalR-like_sensor"/>
</dbReference>
<keyword evidence="3" id="KW-0804">Transcription</keyword>
<gene>
    <name evidence="5" type="ordered locus">Mahau_2595</name>
</gene>
<dbReference type="SUPFAM" id="SSF47413">
    <property type="entry name" value="lambda repressor-like DNA-binding domains"/>
    <property type="match status" value="1"/>
</dbReference>